<feature type="compositionally biased region" description="Basic and acidic residues" evidence="1">
    <location>
        <begin position="480"/>
        <end position="493"/>
    </location>
</feature>
<gene>
    <name evidence="2" type="ORF">Tco_0728169</name>
</gene>
<proteinExistence type="predicted"/>
<keyword evidence="3" id="KW-1185">Reference proteome</keyword>
<dbReference type="EMBL" id="BQNB010010514">
    <property type="protein sequence ID" value="GJS78288.1"/>
    <property type="molecule type" value="Genomic_DNA"/>
</dbReference>
<evidence type="ECO:0000256" key="1">
    <source>
        <dbReference type="SAM" id="MobiDB-lite"/>
    </source>
</evidence>
<feature type="region of interest" description="Disordered" evidence="1">
    <location>
        <begin position="480"/>
        <end position="558"/>
    </location>
</feature>
<feature type="compositionally biased region" description="Acidic residues" evidence="1">
    <location>
        <begin position="494"/>
        <end position="506"/>
    </location>
</feature>
<dbReference type="PANTHER" id="PTHR11439:SF483">
    <property type="entry name" value="PEPTIDE SYNTHASE GLIP-LIKE, PUTATIVE (AFU_ORTHOLOGUE AFUA_3G12920)-RELATED"/>
    <property type="match status" value="1"/>
</dbReference>
<reference evidence="2" key="1">
    <citation type="journal article" date="2022" name="Int. J. Mol. Sci.">
        <title>Draft Genome of Tanacetum Coccineum: Genomic Comparison of Closely Related Tanacetum-Family Plants.</title>
        <authorList>
            <person name="Yamashiro T."/>
            <person name="Shiraishi A."/>
            <person name="Nakayama K."/>
            <person name="Satake H."/>
        </authorList>
    </citation>
    <scope>NUCLEOTIDE SEQUENCE</scope>
</reference>
<dbReference type="PANTHER" id="PTHR11439">
    <property type="entry name" value="GAG-POL-RELATED RETROTRANSPOSON"/>
    <property type="match status" value="1"/>
</dbReference>
<organism evidence="2 3">
    <name type="scientific">Tanacetum coccineum</name>
    <dbReference type="NCBI Taxonomy" id="301880"/>
    <lineage>
        <taxon>Eukaryota</taxon>
        <taxon>Viridiplantae</taxon>
        <taxon>Streptophyta</taxon>
        <taxon>Embryophyta</taxon>
        <taxon>Tracheophyta</taxon>
        <taxon>Spermatophyta</taxon>
        <taxon>Magnoliopsida</taxon>
        <taxon>eudicotyledons</taxon>
        <taxon>Gunneridae</taxon>
        <taxon>Pentapetalae</taxon>
        <taxon>asterids</taxon>
        <taxon>campanulids</taxon>
        <taxon>Asterales</taxon>
        <taxon>Asteraceae</taxon>
        <taxon>Asteroideae</taxon>
        <taxon>Anthemideae</taxon>
        <taxon>Anthemidinae</taxon>
        <taxon>Tanacetum</taxon>
    </lineage>
</organism>
<protein>
    <submittedName>
        <fullName evidence="2">Retrovirus-related pol polyprotein from transposon TNT 1-94</fullName>
    </submittedName>
</protein>
<evidence type="ECO:0000313" key="2">
    <source>
        <dbReference type="EMBL" id="GJS78288.1"/>
    </source>
</evidence>
<comment type="caution">
    <text evidence="2">The sequence shown here is derived from an EMBL/GenBank/DDBJ whole genome shotgun (WGS) entry which is preliminary data.</text>
</comment>
<dbReference type="Proteomes" id="UP001151760">
    <property type="component" value="Unassembled WGS sequence"/>
</dbReference>
<sequence length="727" mass="83895">MQDELNQFKRLDVWELVERPTDRNVIKVKWIWKNKTDAENTIVRNKSRLISKDLDFPNHVYRLKKAMYGLKQALRAWYDKLSSFLIDHHFTKVFSNKFAKLMKDNFEMSMMGEMKFFLGIQARSTKKHLKEVKRIFRCLKQTYNMGLWYSKDSRFELIAYSDADLAGRHDDYKSTSGGIQFREDNTDQLVTTKYQGIGRCNNYAVLSNIMCPKECKIVGQLLVDHDLSYNLTVDRLEITYTVDMFCVTLKLSVETPNYPFIAPATLKFIQPFLKIVGYQTKINILPIFHALINRVHVDNASLLWRDFLHCVQQNKDVIQYPRFTNLIIVDLMQQFDSIPKRLEEDCHSIKDDVSLESKDYAKEFVRVDVLMIQPQPVESTQGTNMTPRATRTPNLAEDVQHVSTTIPPPSDDQERDEIVEATLLSLSLHKTTKIAEEQENVAAVEKKHLDEDVEKIVEGEDEESYASKFADFVFLDEEDSGTRLEPESHKENPEIVDDDDDDEEEKKDDKKDDDNDDDDNDDHDDHALVRNKVTGSSEVRNEKMQTPIPSPLRSPRTDLSLDKTISQELTTTLSPTLATTTQDQSKAKCISSKYKNILGALNRICRRQGFMIKQMEKKFVTNHEFQGIKENIDRVLHEIIPHIASNATNDIIKDNLPRVIVDAVIKERDTLQAIVHALIYKEFVDHAPKIIEELFKTHMKKNVITIHPTTSTSTATSKLLISNANCI</sequence>
<reference evidence="2" key="2">
    <citation type="submission" date="2022-01" db="EMBL/GenBank/DDBJ databases">
        <authorList>
            <person name="Yamashiro T."/>
            <person name="Shiraishi A."/>
            <person name="Satake H."/>
            <person name="Nakayama K."/>
        </authorList>
    </citation>
    <scope>NUCLEOTIDE SEQUENCE</scope>
</reference>
<name>A0ABQ4YNE9_9ASTR</name>
<evidence type="ECO:0000313" key="3">
    <source>
        <dbReference type="Proteomes" id="UP001151760"/>
    </source>
</evidence>
<accession>A0ABQ4YNE9</accession>